<accession>A0A9P4MB84</accession>
<keyword evidence="3" id="KW-1185">Reference proteome</keyword>
<evidence type="ECO:0000256" key="1">
    <source>
        <dbReference type="SAM" id="MobiDB-lite"/>
    </source>
</evidence>
<comment type="caution">
    <text evidence="2">The sequence shown here is derived from an EMBL/GenBank/DDBJ whole genome shotgun (WGS) entry which is preliminary data.</text>
</comment>
<feature type="compositionally biased region" description="Low complexity" evidence="1">
    <location>
        <begin position="79"/>
        <end position="88"/>
    </location>
</feature>
<protein>
    <submittedName>
        <fullName evidence="2">Uncharacterized protein</fullName>
    </submittedName>
</protein>
<gene>
    <name evidence="2" type="ORF">NA57DRAFT_55186</name>
</gene>
<proteinExistence type="predicted"/>
<sequence>MAEQARSSAITIPATKEAMGAKPKVPQHNICGCLLASCDEIHKVQIKISMSISPPSSPSVTGSLRPAPPPSPSFPSPSLPTASSAAPLETPSAIDVPEVPHNSLTSDHESDSSIYDARAVPIIPKRDETSLIVLEGERLDWIVLLGGNHATPTKHRQRETMVCSPQGYDTGRGGYQNVESLNRRVLPPEGHVDAATKLRRRKAKLYVPECENRDEEGERILWLECPVCAVSVRRQLAGRPLKGVRHKAGDGVNGHEALWTRA</sequence>
<feature type="region of interest" description="Disordered" evidence="1">
    <location>
        <begin position="93"/>
        <end position="112"/>
    </location>
</feature>
<reference evidence="2" key="1">
    <citation type="journal article" date="2020" name="Stud. Mycol.">
        <title>101 Dothideomycetes genomes: a test case for predicting lifestyles and emergence of pathogens.</title>
        <authorList>
            <person name="Haridas S."/>
            <person name="Albert R."/>
            <person name="Binder M."/>
            <person name="Bloem J."/>
            <person name="Labutti K."/>
            <person name="Salamov A."/>
            <person name="Andreopoulos B."/>
            <person name="Baker S."/>
            <person name="Barry K."/>
            <person name="Bills G."/>
            <person name="Bluhm B."/>
            <person name="Cannon C."/>
            <person name="Castanera R."/>
            <person name="Culley D."/>
            <person name="Daum C."/>
            <person name="Ezra D."/>
            <person name="Gonzalez J."/>
            <person name="Henrissat B."/>
            <person name="Kuo A."/>
            <person name="Liang C."/>
            <person name="Lipzen A."/>
            <person name="Lutzoni F."/>
            <person name="Magnuson J."/>
            <person name="Mondo S."/>
            <person name="Nolan M."/>
            <person name="Ohm R."/>
            <person name="Pangilinan J."/>
            <person name="Park H.-J."/>
            <person name="Ramirez L."/>
            <person name="Alfaro M."/>
            <person name="Sun H."/>
            <person name="Tritt A."/>
            <person name="Yoshinaga Y."/>
            <person name="Zwiers L.-H."/>
            <person name="Turgeon B."/>
            <person name="Goodwin S."/>
            <person name="Spatafora J."/>
            <person name="Crous P."/>
            <person name="Grigoriev I."/>
        </authorList>
    </citation>
    <scope>NUCLEOTIDE SEQUENCE</scope>
    <source>
        <strain evidence="2">CBS 133067</strain>
    </source>
</reference>
<evidence type="ECO:0000313" key="3">
    <source>
        <dbReference type="Proteomes" id="UP000799772"/>
    </source>
</evidence>
<name>A0A9P4MB84_9PEZI</name>
<dbReference type="Proteomes" id="UP000799772">
    <property type="component" value="Unassembled WGS sequence"/>
</dbReference>
<dbReference type="AlphaFoldDB" id="A0A9P4MB84"/>
<organism evidence="2 3">
    <name type="scientific">Rhizodiscina lignyota</name>
    <dbReference type="NCBI Taxonomy" id="1504668"/>
    <lineage>
        <taxon>Eukaryota</taxon>
        <taxon>Fungi</taxon>
        <taxon>Dikarya</taxon>
        <taxon>Ascomycota</taxon>
        <taxon>Pezizomycotina</taxon>
        <taxon>Dothideomycetes</taxon>
        <taxon>Pleosporomycetidae</taxon>
        <taxon>Aulographales</taxon>
        <taxon>Rhizodiscinaceae</taxon>
        <taxon>Rhizodiscina</taxon>
    </lineage>
</organism>
<dbReference type="EMBL" id="ML978124">
    <property type="protein sequence ID" value="KAF2101127.1"/>
    <property type="molecule type" value="Genomic_DNA"/>
</dbReference>
<feature type="region of interest" description="Disordered" evidence="1">
    <location>
        <begin position="52"/>
        <end position="88"/>
    </location>
</feature>
<feature type="compositionally biased region" description="Pro residues" evidence="1">
    <location>
        <begin position="66"/>
        <end position="78"/>
    </location>
</feature>
<evidence type="ECO:0000313" key="2">
    <source>
        <dbReference type="EMBL" id="KAF2101127.1"/>
    </source>
</evidence>